<keyword evidence="2" id="KW-1185">Reference proteome</keyword>
<dbReference type="AlphaFoldDB" id="A0A3M7PGY5"/>
<dbReference type="InterPro" id="IPR043502">
    <property type="entry name" value="DNA/RNA_pol_sf"/>
</dbReference>
<accession>A0A3M7PGY5</accession>
<reference evidence="1 2" key="1">
    <citation type="journal article" date="2018" name="Sci. Rep.">
        <title>Genomic signatures of local adaptation to the degree of environmental predictability in rotifers.</title>
        <authorList>
            <person name="Franch-Gras L."/>
            <person name="Hahn C."/>
            <person name="Garcia-Roger E.M."/>
            <person name="Carmona M.J."/>
            <person name="Serra M."/>
            <person name="Gomez A."/>
        </authorList>
    </citation>
    <scope>NUCLEOTIDE SEQUENCE [LARGE SCALE GENOMIC DNA]</scope>
    <source>
        <strain evidence="1">HYR1</strain>
    </source>
</reference>
<gene>
    <name evidence="1" type="ORF">BpHYR1_004156</name>
</gene>
<name>A0A3M7PGY5_BRAPC</name>
<evidence type="ECO:0000313" key="2">
    <source>
        <dbReference type="Proteomes" id="UP000276133"/>
    </source>
</evidence>
<protein>
    <submittedName>
        <fullName evidence="1">Uncharacterized protein</fullName>
    </submittedName>
</protein>
<comment type="caution">
    <text evidence="1">The sequence shown here is derived from an EMBL/GenBank/DDBJ whole genome shotgun (WGS) entry which is preliminary data.</text>
</comment>
<dbReference type="Gene3D" id="3.10.10.10">
    <property type="entry name" value="HIV Type 1 Reverse Transcriptase, subunit A, domain 1"/>
    <property type="match status" value="1"/>
</dbReference>
<organism evidence="1 2">
    <name type="scientific">Brachionus plicatilis</name>
    <name type="common">Marine rotifer</name>
    <name type="synonym">Brachionus muelleri</name>
    <dbReference type="NCBI Taxonomy" id="10195"/>
    <lineage>
        <taxon>Eukaryota</taxon>
        <taxon>Metazoa</taxon>
        <taxon>Spiralia</taxon>
        <taxon>Gnathifera</taxon>
        <taxon>Rotifera</taxon>
        <taxon>Eurotatoria</taxon>
        <taxon>Monogononta</taxon>
        <taxon>Pseudotrocha</taxon>
        <taxon>Ploima</taxon>
        <taxon>Brachionidae</taxon>
        <taxon>Brachionus</taxon>
    </lineage>
</organism>
<dbReference type="EMBL" id="REGN01011069">
    <property type="protein sequence ID" value="RMZ97947.1"/>
    <property type="molecule type" value="Genomic_DNA"/>
</dbReference>
<dbReference type="SUPFAM" id="SSF56672">
    <property type="entry name" value="DNA/RNA polymerases"/>
    <property type="match status" value="1"/>
</dbReference>
<sequence length="223" mass="26095">MKISVEKFCSMIFTKNNKESSVFNLRIYGNRIESLKEIKFLVSNRLFELSERYVRAGLIHSVPLTVRLVEEYNKGFQSRYIESFSLSLPFLNFRFLEKDLILKSTSRELAINEKNNVMTEVALDVYKIVNNVAIKEKYSIRVQLPKHWFKEKLKLMFPNLFSEKMGCIKDVEVKLDIDPNVKPVKQKLRPVALHLQDAVKNELDKQVEEGIFEKVDFSMGPKP</sequence>
<dbReference type="OrthoDB" id="8039770at2759"/>
<dbReference type="Proteomes" id="UP000276133">
    <property type="component" value="Unassembled WGS sequence"/>
</dbReference>
<evidence type="ECO:0000313" key="1">
    <source>
        <dbReference type="EMBL" id="RMZ97947.1"/>
    </source>
</evidence>
<proteinExistence type="predicted"/>